<dbReference type="EMBL" id="LWHJ01000027">
    <property type="protein sequence ID" value="OAQ39787.1"/>
    <property type="molecule type" value="Genomic_DNA"/>
</dbReference>
<dbReference type="OrthoDB" id="753168at2"/>
<dbReference type="InterPro" id="IPR000601">
    <property type="entry name" value="PKD_dom"/>
</dbReference>
<comment type="caution">
    <text evidence="2">The sequence shown here is derived from an EMBL/GenBank/DDBJ whole genome shotgun (WGS) entry which is preliminary data.</text>
</comment>
<dbReference type="Gene3D" id="2.60.40.10">
    <property type="entry name" value="Immunoglobulins"/>
    <property type="match status" value="1"/>
</dbReference>
<dbReference type="Proteomes" id="UP000078459">
    <property type="component" value="Unassembled WGS sequence"/>
</dbReference>
<dbReference type="InterPro" id="IPR013783">
    <property type="entry name" value="Ig-like_fold"/>
</dbReference>
<dbReference type="STRING" id="1826909.A5893_09425"/>
<dbReference type="InterPro" id="IPR022409">
    <property type="entry name" value="PKD/Chitinase_dom"/>
</dbReference>
<accession>A0A179DFF9</accession>
<feature type="domain" description="PKD" evidence="1">
    <location>
        <begin position="219"/>
        <end position="279"/>
    </location>
</feature>
<reference evidence="2 3" key="2">
    <citation type="submission" date="2016-06" db="EMBL/GenBank/DDBJ databases">
        <title>Pedobacter psychrophilus sp. nov., isolated from Antarctic fragmentary rock.</title>
        <authorList>
            <person name="Svec P."/>
        </authorList>
    </citation>
    <scope>NUCLEOTIDE SEQUENCE [LARGE SCALE GENOMIC DNA]</scope>
    <source>
        <strain evidence="2 3">CCM 8644</strain>
    </source>
</reference>
<protein>
    <recommendedName>
        <fullName evidence="1">PKD domain-containing protein</fullName>
    </recommendedName>
</protein>
<evidence type="ECO:0000313" key="3">
    <source>
        <dbReference type="Proteomes" id="UP000078459"/>
    </source>
</evidence>
<dbReference type="RefSeq" id="WP_068822403.1">
    <property type="nucleotide sequence ID" value="NZ_LWHJ01000027.1"/>
</dbReference>
<dbReference type="PROSITE" id="PS50093">
    <property type="entry name" value="PKD"/>
    <property type="match status" value="1"/>
</dbReference>
<dbReference type="SUPFAM" id="SSF49299">
    <property type="entry name" value="PKD domain"/>
    <property type="match status" value="1"/>
</dbReference>
<dbReference type="Gene3D" id="2.60.40.1740">
    <property type="entry name" value="hypothetical protein (bacova_03559)"/>
    <property type="match status" value="1"/>
</dbReference>
<keyword evidence="3" id="KW-1185">Reference proteome</keyword>
<gene>
    <name evidence="2" type="ORF">A5893_09425</name>
</gene>
<reference evidence="2 3" key="1">
    <citation type="submission" date="2016-04" db="EMBL/GenBank/DDBJ databases">
        <authorList>
            <person name="Evans L.H."/>
            <person name="Alamgir A."/>
            <person name="Owens N."/>
            <person name="Weber N.D."/>
            <person name="Virtaneva K."/>
            <person name="Barbian K."/>
            <person name="Babar A."/>
            <person name="Rosenke K."/>
        </authorList>
    </citation>
    <scope>NUCLEOTIDE SEQUENCE [LARGE SCALE GENOMIC DNA]</scope>
    <source>
        <strain evidence="2 3">CCM 8644</strain>
    </source>
</reference>
<dbReference type="AlphaFoldDB" id="A0A179DFF9"/>
<dbReference type="Pfam" id="PF18911">
    <property type="entry name" value="PKD_4"/>
    <property type="match status" value="1"/>
</dbReference>
<dbReference type="PROSITE" id="PS51257">
    <property type="entry name" value="PROKAR_LIPOPROTEIN"/>
    <property type="match status" value="1"/>
</dbReference>
<dbReference type="Pfam" id="PF08522">
    <property type="entry name" value="BT_3987-like_N"/>
    <property type="match status" value="1"/>
</dbReference>
<sequence length="279" mass="29527">MLQKINSKRLINMLGIASLFFIISSCDYKEVGDAPYASQKIYIPAAAVADGGANLNLPYSINTVAVPERDFRYVINNTTNRFNVPLGVYRSGANLGGAVNVTITTPADTIGRLITAGTLTNTVLIPSDKFTIEPSVTVKDGSDFEPFTLSIDLPYLLANTTRNYAIAVKVGSATVASNVKYSTVIIVINPAFLIPTASFTSTVNVVNNAGTITRTAVFNNTSTNGVSFSWNFGDGSPAVTTRSPSRVYAAAGTYRVRLTTTGAVGTSNQVFAEADVVVP</sequence>
<organism evidence="2 3">
    <name type="scientific">Pedobacter psychrophilus</name>
    <dbReference type="NCBI Taxonomy" id="1826909"/>
    <lineage>
        <taxon>Bacteria</taxon>
        <taxon>Pseudomonadati</taxon>
        <taxon>Bacteroidota</taxon>
        <taxon>Sphingobacteriia</taxon>
        <taxon>Sphingobacteriales</taxon>
        <taxon>Sphingobacteriaceae</taxon>
        <taxon>Pedobacter</taxon>
    </lineage>
</organism>
<evidence type="ECO:0000259" key="1">
    <source>
        <dbReference type="PROSITE" id="PS50093"/>
    </source>
</evidence>
<evidence type="ECO:0000313" key="2">
    <source>
        <dbReference type="EMBL" id="OAQ39787.1"/>
    </source>
</evidence>
<dbReference type="InterPro" id="IPR035986">
    <property type="entry name" value="PKD_dom_sf"/>
</dbReference>
<proteinExistence type="predicted"/>
<dbReference type="SMART" id="SM00089">
    <property type="entry name" value="PKD"/>
    <property type="match status" value="1"/>
</dbReference>
<dbReference type="InterPro" id="IPR013728">
    <property type="entry name" value="BT_3987-like_N"/>
</dbReference>
<name>A0A179DFF9_9SPHI</name>